<gene>
    <name evidence="9" type="ORF">GCM10008927_22320</name>
</gene>
<organism evidence="9 10">
    <name type="scientific">Paramylibacter ulvae</name>
    <dbReference type="NCBI Taxonomy" id="1651968"/>
    <lineage>
        <taxon>Bacteria</taxon>
        <taxon>Pseudomonadati</taxon>
        <taxon>Pseudomonadota</taxon>
        <taxon>Alphaproteobacteria</taxon>
        <taxon>Rhodobacterales</taxon>
        <taxon>Paracoccaceae</taxon>
        <taxon>Paramylibacter</taxon>
    </lineage>
</organism>
<evidence type="ECO:0000259" key="8">
    <source>
        <dbReference type="Pfam" id="PF01757"/>
    </source>
</evidence>
<comment type="caution">
    <text evidence="9">The sequence shown here is derived from an EMBL/GenBank/DDBJ whole genome shotgun (WGS) entry which is preliminary data.</text>
</comment>
<feature type="domain" description="Acyltransferase 3" evidence="8">
    <location>
        <begin position="13"/>
        <end position="352"/>
    </location>
</feature>
<evidence type="ECO:0000256" key="5">
    <source>
        <dbReference type="ARBA" id="ARBA00022989"/>
    </source>
</evidence>
<evidence type="ECO:0000256" key="2">
    <source>
        <dbReference type="ARBA" id="ARBA00007400"/>
    </source>
</evidence>
<dbReference type="Pfam" id="PF01757">
    <property type="entry name" value="Acyl_transf_3"/>
    <property type="match status" value="1"/>
</dbReference>
<evidence type="ECO:0000256" key="1">
    <source>
        <dbReference type="ARBA" id="ARBA00004651"/>
    </source>
</evidence>
<feature type="transmembrane region" description="Helical" evidence="7">
    <location>
        <begin position="96"/>
        <end position="113"/>
    </location>
</feature>
<feature type="transmembrane region" description="Helical" evidence="7">
    <location>
        <begin position="273"/>
        <end position="291"/>
    </location>
</feature>
<evidence type="ECO:0000256" key="4">
    <source>
        <dbReference type="ARBA" id="ARBA00022692"/>
    </source>
</evidence>
<keyword evidence="3" id="KW-1003">Cell membrane</keyword>
<comment type="subcellular location">
    <subcellularLocation>
        <location evidence="1">Cell membrane</location>
        <topology evidence="1">Multi-pass membrane protein</topology>
    </subcellularLocation>
</comment>
<evidence type="ECO:0000256" key="7">
    <source>
        <dbReference type="SAM" id="Phobius"/>
    </source>
</evidence>
<dbReference type="RefSeq" id="WP_189640806.1">
    <property type="nucleotide sequence ID" value="NZ_BMZF01000006.1"/>
</dbReference>
<keyword evidence="6 7" id="KW-0472">Membrane</keyword>
<comment type="similarity">
    <text evidence="2">Belongs to the acyltransferase 3 family.</text>
</comment>
<dbReference type="PANTHER" id="PTHR40074:SF2">
    <property type="entry name" value="O-ACETYLTRANSFERASE WECH"/>
    <property type="match status" value="1"/>
</dbReference>
<feature type="transmembrane region" description="Helical" evidence="7">
    <location>
        <begin position="303"/>
        <end position="327"/>
    </location>
</feature>
<sequence>MGNAKPHQLSRMVWLDCLRLLASISMVGLHASSDIMGQPFPDYEPHQRIFPVLFRSVAYLARTELFIIISLFLLIWSLDSRSRGYRATVFEQMKRLMLPFSFWVVFYAFFRLIKANYFGYESALFAELASPWAWVSYFTLGTVQYHMHFLPTLFLLVLFYPFYRIAVRMPSLGLLVLLSLFVKREADVFMWAELRGIYGFEYLVRGVKVLAYVSYGIVAASFFGILKRGFAKSDAQKMTALAMFICGMLYIIKLIYSYKVIHTGHWNYNYTPAYWADFLIPIALFGIFMGAKDKHFPTFIGRLAPFGFGIYLVHPIFLDLLEILLWHDGINPSIYVATKAGLATVLATVMVMIISKFTKIAWIVGLGKPPRLRIFSNLRAKDLAKGA</sequence>
<keyword evidence="4 7" id="KW-0812">Transmembrane</keyword>
<dbReference type="PANTHER" id="PTHR40074">
    <property type="entry name" value="O-ACETYLTRANSFERASE WECH"/>
    <property type="match status" value="1"/>
</dbReference>
<dbReference type="EMBL" id="BMZF01000006">
    <property type="protein sequence ID" value="GHA56122.1"/>
    <property type="molecule type" value="Genomic_DNA"/>
</dbReference>
<feature type="transmembrane region" description="Helical" evidence="7">
    <location>
        <begin position="133"/>
        <end position="158"/>
    </location>
</feature>
<evidence type="ECO:0000313" key="9">
    <source>
        <dbReference type="EMBL" id="GHA56122.1"/>
    </source>
</evidence>
<keyword evidence="10" id="KW-1185">Reference proteome</keyword>
<keyword evidence="5 7" id="KW-1133">Transmembrane helix</keyword>
<feature type="transmembrane region" description="Helical" evidence="7">
    <location>
        <begin position="333"/>
        <end position="354"/>
    </location>
</feature>
<feature type="transmembrane region" description="Helical" evidence="7">
    <location>
        <begin position="202"/>
        <end position="226"/>
    </location>
</feature>
<protein>
    <submittedName>
        <fullName evidence="9">Membrane protein</fullName>
    </submittedName>
</protein>
<feature type="transmembrane region" description="Helical" evidence="7">
    <location>
        <begin position="52"/>
        <end position="76"/>
    </location>
</feature>
<name>A0ABQ3D3N4_9RHOB</name>
<dbReference type="Proteomes" id="UP000634455">
    <property type="component" value="Unassembled WGS sequence"/>
</dbReference>
<feature type="transmembrane region" description="Helical" evidence="7">
    <location>
        <begin position="238"/>
        <end position="261"/>
    </location>
</feature>
<dbReference type="InterPro" id="IPR002656">
    <property type="entry name" value="Acyl_transf_3_dom"/>
</dbReference>
<reference evidence="10" key="1">
    <citation type="journal article" date="2019" name="Int. J. Syst. Evol. Microbiol.">
        <title>The Global Catalogue of Microorganisms (GCM) 10K type strain sequencing project: providing services to taxonomists for standard genome sequencing and annotation.</title>
        <authorList>
            <consortium name="The Broad Institute Genomics Platform"/>
            <consortium name="The Broad Institute Genome Sequencing Center for Infectious Disease"/>
            <person name="Wu L."/>
            <person name="Ma J."/>
        </authorList>
    </citation>
    <scope>NUCLEOTIDE SEQUENCE [LARGE SCALE GENOMIC DNA]</scope>
    <source>
        <strain evidence="10">KCTC 32465</strain>
    </source>
</reference>
<evidence type="ECO:0000256" key="6">
    <source>
        <dbReference type="ARBA" id="ARBA00023136"/>
    </source>
</evidence>
<evidence type="ECO:0000256" key="3">
    <source>
        <dbReference type="ARBA" id="ARBA00022475"/>
    </source>
</evidence>
<accession>A0ABQ3D3N4</accession>
<evidence type="ECO:0000313" key="10">
    <source>
        <dbReference type="Proteomes" id="UP000634455"/>
    </source>
</evidence>
<proteinExistence type="inferred from homology"/>